<dbReference type="InterPro" id="IPR014755">
    <property type="entry name" value="Cu-Rt/internalin_Ig-like"/>
</dbReference>
<dbReference type="GO" id="GO:0005507">
    <property type="term" value="F:copper ion binding"/>
    <property type="evidence" value="ECO:0007669"/>
    <property type="project" value="InterPro"/>
</dbReference>
<dbReference type="PANTHER" id="PTHR34820">
    <property type="entry name" value="INNER MEMBRANE PROTEIN YEBZ"/>
    <property type="match status" value="1"/>
</dbReference>
<evidence type="ECO:0000256" key="7">
    <source>
        <dbReference type="SAM" id="SignalP"/>
    </source>
</evidence>
<feature type="transmembrane region" description="Helical" evidence="6">
    <location>
        <begin position="173"/>
        <end position="196"/>
    </location>
</feature>
<feature type="signal peptide" evidence="7">
    <location>
        <begin position="1"/>
        <end position="27"/>
    </location>
</feature>
<keyword evidence="3 7" id="KW-0732">Signal</keyword>
<gene>
    <name evidence="9" type="ORF">F1C12_16130</name>
</gene>
<name>A0A7G6YH08_9MICO</name>
<dbReference type="InterPro" id="IPR007348">
    <property type="entry name" value="CopC_dom"/>
</dbReference>
<dbReference type="InterPro" id="IPR032694">
    <property type="entry name" value="CopC/D"/>
</dbReference>
<sequence>MTTRVLAGAGLLAAVALALTPTVAASAHDYLVQTSPASGATQTEQLDQVKLTFNDRVLDLGGDGSSAILRVTDASGKHFETGCPTILDTTVSAPTALGAAGAYTVDWQVVSADGHTVSGSYGFTYKPPAGTAAVPGTTAPGCTSSKATPGAAPAPSSTASTAVPTKASSDGNLGLVIGIAIGIVALALIGVVILLLTRRKPPTES</sequence>
<evidence type="ECO:0000313" key="10">
    <source>
        <dbReference type="Proteomes" id="UP000515511"/>
    </source>
</evidence>
<dbReference type="GO" id="GO:0046688">
    <property type="term" value="P:response to copper ion"/>
    <property type="evidence" value="ECO:0007669"/>
    <property type="project" value="InterPro"/>
</dbReference>
<dbReference type="AlphaFoldDB" id="A0A7G6YH08"/>
<feature type="chain" id="PRO_5028997733" evidence="7">
    <location>
        <begin position="28"/>
        <end position="205"/>
    </location>
</feature>
<dbReference type="GO" id="GO:0006825">
    <property type="term" value="P:copper ion transport"/>
    <property type="evidence" value="ECO:0007669"/>
    <property type="project" value="InterPro"/>
</dbReference>
<dbReference type="EMBL" id="CP043641">
    <property type="protein sequence ID" value="QNE37773.1"/>
    <property type="molecule type" value="Genomic_DNA"/>
</dbReference>
<keyword evidence="2" id="KW-0479">Metal-binding</keyword>
<keyword evidence="6" id="KW-0812">Transmembrane</keyword>
<dbReference type="GO" id="GO:0030313">
    <property type="term" value="C:cell envelope"/>
    <property type="evidence" value="ECO:0007669"/>
    <property type="project" value="UniProtKB-SubCell"/>
</dbReference>
<keyword evidence="4" id="KW-0186">Copper</keyword>
<keyword evidence="6" id="KW-0472">Membrane</keyword>
<evidence type="ECO:0000256" key="4">
    <source>
        <dbReference type="ARBA" id="ARBA00023008"/>
    </source>
</evidence>
<evidence type="ECO:0000256" key="1">
    <source>
        <dbReference type="ARBA" id="ARBA00004196"/>
    </source>
</evidence>
<dbReference type="PANTHER" id="PTHR34820:SF4">
    <property type="entry name" value="INNER MEMBRANE PROTEIN YEBZ"/>
    <property type="match status" value="1"/>
</dbReference>
<feature type="region of interest" description="Disordered" evidence="5">
    <location>
        <begin position="135"/>
        <end position="166"/>
    </location>
</feature>
<reference evidence="10" key="1">
    <citation type="submission" date="2019-09" db="EMBL/GenBank/DDBJ databases">
        <title>Antimicrobial potential of Antarctic Bacteria.</title>
        <authorList>
            <person name="Benaud N."/>
            <person name="Edwards R.J."/>
            <person name="Ferrari B.C."/>
        </authorList>
    </citation>
    <scope>NUCLEOTIDE SEQUENCE [LARGE SCALE GENOMIC DNA]</scope>
    <source>
        <strain evidence="10">INR9</strain>
    </source>
</reference>
<evidence type="ECO:0000256" key="3">
    <source>
        <dbReference type="ARBA" id="ARBA00022729"/>
    </source>
</evidence>
<dbReference type="InterPro" id="IPR014756">
    <property type="entry name" value="Ig_E-set"/>
</dbReference>
<dbReference type="GO" id="GO:0042597">
    <property type="term" value="C:periplasmic space"/>
    <property type="evidence" value="ECO:0007669"/>
    <property type="project" value="InterPro"/>
</dbReference>
<proteinExistence type="predicted"/>
<accession>A0A7G6YH08</accession>
<evidence type="ECO:0000256" key="2">
    <source>
        <dbReference type="ARBA" id="ARBA00022723"/>
    </source>
</evidence>
<dbReference type="Proteomes" id="UP000515511">
    <property type="component" value="Chromosome"/>
</dbReference>
<comment type="subcellular location">
    <subcellularLocation>
        <location evidence="1">Cell envelope</location>
    </subcellularLocation>
</comment>
<dbReference type="SUPFAM" id="SSF81296">
    <property type="entry name" value="E set domains"/>
    <property type="match status" value="1"/>
</dbReference>
<keyword evidence="6" id="KW-1133">Transmembrane helix</keyword>
<protein>
    <submittedName>
        <fullName evidence="9">Copper resistance protein CopC</fullName>
    </submittedName>
</protein>
<organism evidence="9 10">
    <name type="scientific">Leifsonia shinshuensis</name>
    <dbReference type="NCBI Taxonomy" id="150026"/>
    <lineage>
        <taxon>Bacteria</taxon>
        <taxon>Bacillati</taxon>
        <taxon>Actinomycetota</taxon>
        <taxon>Actinomycetes</taxon>
        <taxon>Micrococcales</taxon>
        <taxon>Microbacteriaceae</taxon>
        <taxon>Leifsonia</taxon>
    </lineage>
</organism>
<feature type="domain" description="CopC" evidence="8">
    <location>
        <begin position="28"/>
        <end position="124"/>
    </location>
</feature>
<evidence type="ECO:0000256" key="5">
    <source>
        <dbReference type="SAM" id="MobiDB-lite"/>
    </source>
</evidence>
<evidence type="ECO:0000259" key="8">
    <source>
        <dbReference type="Pfam" id="PF04234"/>
    </source>
</evidence>
<dbReference type="Pfam" id="PF04234">
    <property type="entry name" value="CopC"/>
    <property type="match status" value="1"/>
</dbReference>
<dbReference type="Gene3D" id="2.60.40.1220">
    <property type="match status" value="1"/>
</dbReference>
<evidence type="ECO:0000313" key="9">
    <source>
        <dbReference type="EMBL" id="QNE37773.1"/>
    </source>
</evidence>
<evidence type="ECO:0000256" key="6">
    <source>
        <dbReference type="SAM" id="Phobius"/>
    </source>
</evidence>
<dbReference type="KEGG" id="lse:F1C12_16130"/>
<dbReference type="GO" id="GO:0005886">
    <property type="term" value="C:plasma membrane"/>
    <property type="evidence" value="ECO:0007669"/>
    <property type="project" value="TreeGrafter"/>
</dbReference>